<dbReference type="EMBL" id="BRYB01005875">
    <property type="protein sequence ID" value="GMI30061.1"/>
    <property type="molecule type" value="Genomic_DNA"/>
</dbReference>
<accession>A0ABQ6MQE9</accession>
<feature type="region of interest" description="Disordered" evidence="1">
    <location>
        <begin position="108"/>
        <end position="143"/>
    </location>
</feature>
<feature type="compositionally biased region" description="Polar residues" evidence="1">
    <location>
        <begin position="66"/>
        <end position="87"/>
    </location>
</feature>
<reference evidence="2 3" key="1">
    <citation type="journal article" date="2023" name="Commun. Biol.">
        <title>Genome analysis of Parmales, the sister group of diatoms, reveals the evolutionary specialization of diatoms from phago-mixotrophs to photoautotrophs.</title>
        <authorList>
            <person name="Ban H."/>
            <person name="Sato S."/>
            <person name="Yoshikawa S."/>
            <person name="Yamada K."/>
            <person name="Nakamura Y."/>
            <person name="Ichinomiya M."/>
            <person name="Sato N."/>
            <person name="Blanc-Mathieu R."/>
            <person name="Endo H."/>
            <person name="Kuwata A."/>
            <person name="Ogata H."/>
        </authorList>
    </citation>
    <scope>NUCLEOTIDE SEQUENCE [LARGE SCALE GENOMIC DNA]</scope>
</reference>
<proteinExistence type="predicted"/>
<feature type="compositionally biased region" description="Basic and acidic residues" evidence="1">
    <location>
        <begin position="335"/>
        <end position="344"/>
    </location>
</feature>
<dbReference type="Proteomes" id="UP001165060">
    <property type="component" value="Unassembled WGS sequence"/>
</dbReference>
<evidence type="ECO:0000313" key="2">
    <source>
        <dbReference type="EMBL" id="GMI30061.1"/>
    </source>
</evidence>
<feature type="region of interest" description="Disordered" evidence="1">
    <location>
        <begin position="227"/>
        <end position="257"/>
    </location>
</feature>
<keyword evidence="3" id="KW-1185">Reference proteome</keyword>
<evidence type="ECO:0000313" key="3">
    <source>
        <dbReference type="Proteomes" id="UP001165060"/>
    </source>
</evidence>
<comment type="caution">
    <text evidence="2">The sequence shown here is derived from an EMBL/GenBank/DDBJ whole genome shotgun (WGS) entry which is preliminary data.</text>
</comment>
<gene>
    <name evidence="2" type="ORF">TeGR_g5596</name>
</gene>
<feature type="region of interest" description="Disordered" evidence="1">
    <location>
        <begin position="279"/>
        <end position="344"/>
    </location>
</feature>
<feature type="compositionally biased region" description="Low complexity" evidence="1">
    <location>
        <begin position="238"/>
        <end position="254"/>
    </location>
</feature>
<feature type="compositionally biased region" description="Polar residues" evidence="1">
    <location>
        <begin position="32"/>
        <end position="47"/>
    </location>
</feature>
<protein>
    <submittedName>
        <fullName evidence="2">Uncharacterized protein</fullName>
    </submittedName>
</protein>
<evidence type="ECO:0000256" key="1">
    <source>
        <dbReference type="SAM" id="MobiDB-lite"/>
    </source>
</evidence>
<feature type="region of interest" description="Disordered" evidence="1">
    <location>
        <begin position="23"/>
        <end position="87"/>
    </location>
</feature>
<feature type="compositionally biased region" description="Polar residues" evidence="1">
    <location>
        <begin position="120"/>
        <end position="130"/>
    </location>
</feature>
<name>A0ABQ6MQE9_9STRA</name>
<sequence length="344" mass="36921">MSAEKNKDESTLLVGITYYKLHGQKSDETKTTETTGVKSKLHLSQAQAGRKVLSINPDGNEEVDRGSNSVLRKSLSVSPGNMTGMRSPQFTPMAAGIVYTSGSPPNLTPHADSAKKFFDHSSSTSHQTSADLIPDGSKSLSHLDDATTNKVQVVYRRQPSPCAESFEINLHNERQMRSAASQSVNSLHSGSPGALNLGIAEEKHRDDGNDSANVDEPELAQLHKSVSNNHSSNHHQQHNSSSSNPNTSPNDSKSLGVKHKLNSEGSLELLTLHLSNDGARSTPVNASGKGDFPLLDKKSSGNAMVGVGLSIEENSESGRQDTERRPSTEMLASELDDKLSIEYA</sequence>
<organism evidence="2 3">
    <name type="scientific">Tetraparma gracilis</name>
    <dbReference type="NCBI Taxonomy" id="2962635"/>
    <lineage>
        <taxon>Eukaryota</taxon>
        <taxon>Sar</taxon>
        <taxon>Stramenopiles</taxon>
        <taxon>Ochrophyta</taxon>
        <taxon>Bolidophyceae</taxon>
        <taxon>Parmales</taxon>
        <taxon>Triparmaceae</taxon>
        <taxon>Tetraparma</taxon>
    </lineage>
</organism>
<feature type="compositionally biased region" description="Basic and acidic residues" evidence="1">
    <location>
        <begin position="316"/>
        <end position="327"/>
    </location>
</feature>